<dbReference type="SUPFAM" id="SSF50331">
    <property type="entry name" value="MOP-like"/>
    <property type="match status" value="1"/>
</dbReference>
<dbReference type="SUPFAM" id="SSF52540">
    <property type="entry name" value="P-loop containing nucleoside triphosphate hydrolases"/>
    <property type="match status" value="1"/>
</dbReference>
<organism evidence="8 9">
    <name type="scientific">Acidihalobacter ferrooxydans</name>
    <dbReference type="NCBI Taxonomy" id="1765967"/>
    <lineage>
        <taxon>Bacteria</taxon>
        <taxon>Pseudomonadati</taxon>
        <taxon>Pseudomonadota</taxon>
        <taxon>Gammaproteobacteria</taxon>
        <taxon>Chromatiales</taxon>
        <taxon>Ectothiorhodospiraceae</taxon>
        <taxon>Acidihalobacter</taxon>
    </lineage>
</organism>
<evidence type="ECO:0000313" key="8">
    <source>
        <dbReference type="EMBL" id="APZ43045.1"/>
    </source>
</evidence>
<dbReference type="GO" id="GO:0055052">
    <property type="term" value="C:ATP-binding cassette (ABC) transporter complex, substrate-binding subunit-containing"/>
    <property type="evidence" value="ECO:0007669"/>
    <property type="project" value="TreeGrafter"/>
</dbReference>
<dbReference type="GO" id="GO:0005524">
    <property type="term" value="F:ATP binding"/>
    <property type="evidence" value="ECO:0007669"/>
    <property type="project" value="UniProtKB-KW"/>
</dbReference>
<feature type="domain" description="ABC transporter" evidence="7">
    <location>
        <begin position="4"/>
        <end position="234"/>
    </location>
</feature>
<dbReference type="InterPro" id="IPR003439">
    <property type="entry name" value="ABC_transporter-like_ATP-bd"/>
</dbReference>
<evidence type="ECO:0000313" key="9">
    <source>
        <dbReference type="Proteomes" id="UP000243807"/>
    </source>
</evidence>
<dbReference type="InterPro" id="IPR013611">
    <property type="entry name" value="Transp-assoc_OB_typ2"/>
</dbReference>
<dbReference type="Pfam" id="PF08402">
    <property type="entry name" value="TOBE_2"/>
    <property type="match status" value="1"/>
</dbReference>
<dbReference type="Gene3D" id="3.40.50.300">
    <property type="entry name" value="P-loop containing nucleotide triphosphate hydrolases"/>
    <property type="match status" value="1"/>
</dbReference>
<name>A0A1P8UGT9_9GAMM</name>
<dbReference type="Pfam" id="PF00005">
    <property type="entry name" value="ABC_tran"/>
    <property type="match status" value="1"/>
</dbReference>
<evidence type="ECO:0000256" key="6">
    <source>
        <dbReference type="ARBA" id="ARBA00023136"/>
    </source>
</evidence>
<keyword evidence="9" id="KW-1185">Reference proteome</keyword>
<keyword evidence="4" id="KW-0067">ATP-binding</keyword>
<dbReference type="PROSITE" id="PS50893">
    <property type="entry name" value="ABC_TRANSPORTER_2"/>
    <property type="match status" value="1"/>
</dbReference>
<evidence type="ECO:0000256" key="1">
    <source>
        <dbReference type="ARBA" id="ARBA00022448"/>
    </source>
</evidence>
<dbReference type="InterPro" id="IPR027417">
    <property type="entry name" value="P-loop_NTPase"/>
</dbReference>
<gene>
    <name evidence="8" type="ORF">BW247_08020</name>
</gene>
<dbReference type="Proteomes" id="UP000243807">
    <property type="component" value="Chromosome"/>
</dbReference>
<keyword evidence="6" id="KW-0472">Membrane</keyword>
<protein>
    <recommendedName>
        <fullName evidence="7">ABC transporter domain-containing protein</fullName>
    </recommendedName>
</protein>
<dbReference type="Gene3D" id="2.40.50.140">
    <property type="entry name" value="Nucleic acid-binding proteins"/>
    <property type="match status" value="1"/>
</dbReference>
<dbReference type="STRING" id="1765967.BW247_08020"/>
<evidence type="ECO:0000256" key="4">
    <source>
        <dbReference type="ARBA" id="ARBA00022840"/>
    </source>
</evidence>
<dbReference type="PANTHER" id="PTHR43875:SF15">
    <property type="entry name" value="TREHALOSE IMPORT ATP-BINDING PROTEIN SUGC"/>
    <property type="match status" value="1"/>
</dbReference>
<dbReference type="EMBL" id="CP019434">
    <property type="protein sequence ID" value="APZ43045.1"/>
    <property type="molecule type" value="Genomic_DNA"/>
</dbReference>
<evidence type="ECO:0000256" key="3">
    <source>
        <dbReference type="ARBA" id="ARBA00022741"/>
    </source>
</evidence>
<dbReference type="GO" id="GO:0140359">
    <property type="term" value="F:ABC-type transporter activity"/>
    <property type="evidence" value="ECO:0007669"/>
    <property type="project" value="UniProtKB-ARBA"/>
</dbReference>
<dbReference type="InterPro" id="IPR012340">
    <property type="entry name" value="NA-bd_OB-fold"/>
</dbReference>
<dbReference type="PANTHER" id="PTHR43875">
    <property type="entry name" value="MALTODEXTRIN IMPORT ATP-BINDING PROTEIN MSMX"/>
    <property type="match status" value="1"/>
</dbReference>
<evidence type="ECO:0000256" key="5">
    <source>
        <dbReference type="ARBA" id="ARBA00022967"/>
    </source>
</evidence>
<dbReference type="KEGG" id="afy:BW247_08020"/>
<dbReference type="SMART" id="SM00382">
    <property type="entry name" value="AAA"/>
    <property type="match status" value="1"/>
</dbReference>
<dbReference type="InterPro" id="IPR003593">
    <property type="entry name" value="AAA+_ATPase"/>
</dbReference>
<proteinExistence type="predicted"/>
<dbReference type="Gene3D" id="2.40.50.100">
    <property type="match status" value="1"/>
</dbReference>
<reference evidence="8 9" key="1">
    <citation type="submission" date="2017-01" db="EMBL/GenBank/DDBJ databases">
        <title>Draft sequence of Acidihalobacter ferrooxidans strain DSM 14175 (strain V8).</title>
        <authorList>
            <person name="Khaleque H.N."/>
            <person name="Ramsay J.P."/>
            <person name="Murphy R.J.T."/>
            <person name="Kaksonen A.H."/>
            <person name="Boxall N.J."/>
            <person name="Watkin E.L.J."/>
        </authorList>
    </citation>
    <scope>NUCLEOTIDE SEQUENCE [LARGE SCALE GENOMIC DNA]</scope>
    <source>
        <strain evidence="8 9">V8</strain>
    </source>
</reference>
<dbReference type="RefSeq" id="WP_076836693.1">
    <property type="nucleotide sequence ID" value="NZ_CP019434.1"/>
</dbReference>
<keyword evidence="3" id="KW-0547">Nucleotide-binding</keyword>
<dbReference type="OrthoDB" id="9802264at2"/>
<sequence>MPAIHLDAVSKYYAHHRATDAVSLGIEPGQFAVVLGPSGCGKTTLLRLVAGLERPDSGRIELHGKDATNLPPGRRELSMVFQSYALFPHLNVAENLMFGLKLRRVSRGERHRRLKDTARLLGLETLLTRKPSQLSGGQQQRVALGRAIIGGRRTVLMDEPLSNLDAKLRHEMRRELKSLARELDMTVLYVTHDQAEALGMGDVVIVMNQGRIEQIADPETLYERPASLFVARFIGTPPMNLLPLQSGPQLQDCEHTLNFIASGENQVLGLRPEQIEVVEYGNGIEVTVEAVEYLGADAVVACRAGPHALSARLPGRLHPQPGERLCLGWAPHAVNLFDADTGCRLPDPPALLTQTPESNSLEICNATS</sequence>
<keyword evidence="2" id="KW-1003">Cell membrane</keyword>
<dbReference type="FunFam" id="3.40.50.300:FF:000042">
    <property type="entry name" value="Maltose/maltodextrin ABC transporter, ATP-binding protein"/>
    <property type="match status" value="1"/>
</dbReference>
<dbReference type="AlphaFoldDB" id="A0A1P8UGT9"/>
<dbReference type="GO" id="GO:0016887">
    <property type="term" value="F:ATP hydrolysis activity"/>
    <property type="evidence" value="ECO:0007669"/>
    <property type="project" value="InterPro"/>
</dbReference>
<keyword evidence="5" id="KW-1278">Translocase</keyword>
<keyword evidence="1" id="KW-0813">Transport</keyword>
<evidence type="ECO:0000256" key="2">
    <source>
        <dbReference type="ARBA" id="ARBA00022475"/>
    </source>
</evidence>
<accession>A0A1P8UGT9</accession>
<evidence type="ECO:0000259" key="7">
    <source>
        <dbReference type="PROSITE" id="PS50893"/>
    </source>
</evidence>
<dbReference type="InterPro" id="IPR017871">
    <property type="entry name" value="ABC_transporter-like_CS"/>
</dbReference>
<dbReference type="PROSITE" id="PS00211">
    <property type="entry name" value="ABC_TRANSPORTER_1"/>
    <property type="match status" value="1"/>
</dbReference>
<dbReference type="InterPro" id="IPR047641">
    <property type="entry name" value="ABC_transpr_MalK/UgpC-like"/>
</dbReference>
<dbReference type="InterPro" id="IPR008995">
    <property type="entry name" value="Mo/tungstate-bd_C_term_dom"/>
</dbReference>